<name>A0A7I9VDK6_9ACTN</name>
<feature type="transmembrane region" description="Helical" evidence="8">
    <location>
        <begin position="37"/>
        <end position="58"/>
    </location>
</feature>
<dbReference type="Proteomes" id="UP000444960">
    <property type="component" value="Unassembled WGS sequence"/>
</dbReference>
<dbReference type="GO" id="GO:0005249">
    <property type="term" value="F:voltage-gated potassium channel activity"/>
    <property type="evidence" value="ECO:0007669"/>
    <property type="project" value="InterPro"/>
</dbReference>
<dbReference type="SUPFAM" id="SSF81324">
    <property type="entry name" value="Voltage-gated potassium channels"/>
    <property type="match status" value="1"/>
</dbReference>
<dbReference type="Pfam" id="PF07885">
    <property type="entry name" value="Ion_trans_2"/>
    <property type="match status" value="1"/>
</dbReference>
<keyword evidence="11" id="KW-1185">Reference proteome</keyword>
<evidence type="ECO:0000256" key="6">
    <source>
        <dbReference type="ARBA" id="ARBA00023136"/>
    </source>
</evidence>
<keyword evidence="2" id="KW-0813">Transport</keyword>
<dbReference type="InterPro" id="IPR013099">
    <property type="entry name" value="K_chnl_dom"/>
</dbReference>
<dbReference type="GO" id="GO:0001508">
    <property type="term" value="P:action potential"/>
    <property type="evidence" value="ECO:0007669"/>
    <property type="project" value="TreeGrafter"/>
</dbReference>
<accession>A0A7I9VDK6</accession>
<evidence type="ECO:0000256" key="8">
    <source>
        <dbReference type="SAM" id="Phobius"/>
    </source>
</evidence>
<dbReference type="GO" id="GO:0008076">
    <property type="term" value="C:voltage-gated potassium channel complex"/>
    <property type="evidence" value="ECO:0007669"/>
    <property type="project" value="InterPro"/>
</dbReference>
<protein>
    <submittedName>
        <fullName evidence="10">Voltage-gated potassium channel</fullName>
    </submittedName>
</protein>
<comment type="caution">
    <text evidence="10">The sequence shown here is derived from an EMBL/GenBank/DDBJ whole genome shotgun (WGS) entry which is preliminary data.</text>
</comment>
<keyword evidence="4 8" id="KW-1133">Transmembrane helix</keyword>
<evidence type="ECO:0000256" key="7">
    <source>
        <dbReference type="ARBA" id="ARBA00023303"/>
    </source>
</evidence>
<feature type="domain" description="Potassium channel" evidence="9">
    <location>
        <begin position="137"/>
        <end position="195"/>
    </location>
</feature>
<evidence type="ECO:0000256" key="4">
    <source>
        <dbReference type="ARBA" id="ARBA00022989"/>
    </source>
</evidence>
<dbReference type="PANTHER" id="PTHR11537">
    <property type="entry name" value="VOLTAGE-GATED POTASSIUM CHANNEL"/>
    <property type="match status" value="1"/>
</dbReference>
<dbReference type="EMBL" id="BJOV01000005">
    <property type="protein sequence ID" value="GEE03436.1"/>
    <property type="molecule type" value="Genomic_DNA"/>
</dbReference>
<gene>
    <name evidence="10" type="ORF">nbrc107696_38820</name>
</gene>
<proteinExistence type="predicted"/>
<evidence type="ECO:0000256" key="5">
    <source>
        <dbReference type="ARBA" id="ARBA00023065"/>
    </source>
</evidence>
<dbReference type="InterPro" id="IPR028325">
    <property type="entry name" value="VG_K_chnl"/>
</dbReference>
<evidence type="ECO:0000259" key="9">
    <source>
        <dbReference type="Pfam" id="PF07885"/>
    </source>
</evidence>
<dbReference type="Gene3D" id="1.20.5.110">
    <property type="match status" value="1"/>
</dbReference>
<feature type="transmembrane region" description="Helical" evidence="8">
    <location>
        <begin position="6"/>
        <end position="25"/>
    </location>
</feature>
<sequence>MGAAVEWPLVVSAVVFLIAYAAPIVEPDLHPEVDVACSVIVGLVWALFVVDYGVRLWLSPRRWVFVRSNLFDLTTLTLPLLRPLRLLRLLALLSVLNRASSRSLRGKAVVYAIGGAVSLLVIAALAITDAERGLAGSSIDGIGDGMWWAITTMTTVGYGDTFPVTTTGRCVAVVLMIAGIALLGVVTGIFASWLVGAIDDEVDAAKDETQEAIAVLTAEVRALRAALADRVRATP</sequence>
<evidence type="ECO:0000256" key="3">
    <source>
        <dbReference type="ARBA" id="ARBA00022692"/>
    </source>
</evidence>
<evidence type="ECO:0000256" key="2">
    <source>
        <dbReference type="ARBA" id="ARBA00022448"/>
    </source>
</evidence>
<organism evidence="10 11">
    <name type="scientific">Gordonia spumicola</name>
    <dbReference type="NCBI Taxonomy" id="589161"/>
    <lineage>
        <taxon>Bacteria</taxon>
        <taxon>Bacillati</taxon>
        <taxon>Actinomycetota</taxon>
        <taxon>Actinomycetes</taxon>
        <taxon>Mycobacteriales</taxon>
        <taxon>Gordoniaceae</taxon>
        <taxon>Gordonia</taxon>
    </lineage>
</organism>
<dbReference type="OrthoDB" id="9799090at2"/>
<feature type="transmembrane region" description="Helical" evidence="8">
    <location>
        <begin position="171"/>
        <end position="196"/>
    </location>
</feature>
<feature type="transmembrane region" description="Helical" evidence="8">
    <location>
        <begin position="108"/>
        <end position="127"/>
    </location>
</feature>
<dbReference type="InterPro" id="IPR027359">
    <property type="entry name" value="Volt_channel_dom_sf"/>
</dbReference>
<keyword evidence="6 8" id="KW-0472">Membrane</keyword>
<dbReference type="AlphaFoldDB" id="A0A7I9VDK6"/>
<keyword evidence="7 10" id="KW-0407">Ion channel</keyword>
<comment type="subcellular location">
    <subcellularLocation>
        <location evidence="1">Membrane</location>
        <topology evidence="1">Multi-pass membrane protein</topology>
    </subcellularLocation>
</comment>
<dbReference type="Gene3D" id="1.10.287.70">
    <property type="match status" value="1"/>
</dbReference>
<keyword evidence="3 8" id="KW-0812">Transmembrane</keyword>
<reference evidence="11" key="1">
    <citation type="submission" date="2019-06" db="EMBL/GenBank/DDBJ databases">
        <title>Gordonia isolated from sludge of a wastewater treatment plant.</title>
        <authorList>
            <person name="Tamura T."/>
            <person name="Aoyama K."/>
            <person name="Kang Y."/>
            <person name="Saito S."/>
            <person name="Akiyama N."/>
            <person name="Yazawa K."/>
            <person name="Gonoi T."/>
            <person name="Mikami Y."/>
        </authorList>
    </citation>
    <scope>NUCLEOTIDE SEQUENCE [LARGE SCALE GENOMIC DNA]</scope>
    <source>
        <strain evidence="11">NBRC 107696</strain>
    </source>
</reference>
<evidence type="ECO:0000313" key="11">
    <source>
        <dbReference type="Proteomes" id="UP000444960"/>
    </source>
</evidence>
<evidence type="ECO:0000313" key="10">
    <source>
        <dbReference type="EMBL" id="GEE03436.1"/>
    </source>
</evidence>
<keyword evidence="5" id="KW-0406">Ion transport</keyword>
<dbReference type="RefSeq" id="WP_161896947.1">
    <property type="nucleotide sequence ID" value="NZ_BJOV01000005.1"/>
</dbReference>
<dbReference type="Gene3D" id="1.20.120.350">
    <property type="entry name" value="Voltage-gated potassium channels. Chain C"/>
    <property type="match status" value="1"/>
</dbReference>
<dbReference type="PANTHER" id="PTHR11537:SF254">
    <property type="entry name" value="POTASSIUM VOLTAGE-GATED CHANNEL PROTEIN SHAB"/>
    <property type="match status" value="1"/>
</dbReference>
<evidence type="ECO:0000256" key="1">
    <source>
        <dbReference type="ARBA" id="ARBA00004141"/>
    </source>
</evidence>